<keyword evidence="3 4" id="KW-0687">Ribonucleoprotein</keyword>
<dbReference type="InterPro" id="IPR035977">
    <property type="entry name" value="Ribosomal_bL36_sp"/>
</dbReference>
<organism evidence="5 6">
    <name type="scientific">Piedraia hortae CBS 480.64</name>
    <dbReference type="NCBI Taxonomy" id="1314780"/>
    <lineage>
        <taxon>Eukaryota</taxon>
        <taxon>Fungi</taxon>
        <taxon>Dikarya</taxon>
        <taxon>Ascomycota</taxon>
        <taxon>Pezizomycotina</taxon>
        <taxon>Dothideomycetes</taxon>
        <taxon>Dothideomycetidae</taxon>
        <taxon>Capnodiales</taxon>
        <taxon>Piedraiaceae</taxon>
        <taxon>Piedraia</taxon>
    </lineage>
</organism>
<keyword evidence="6" id="KW-1185">Reference proteome</keyword>
<dbReference type="InterPro" id="IPR000473">
    <property type="entry name" value="Ribosomal_bL36"/>
</dbReference>
<dbReference type="GO" id="GO:1990904">
    <property type="term" value="C:ribonucleoprotein complex"/>
    <property type="evidence" value="ECO:0007669"/>
    <property type="project" value="UniProtKB-KW"/>
</dbReference>
<evidence type="ECO:0000313" key="5">
    <source>
        <dbReference type="EMBL" id="KAF2863431.1"/>
    </source>
</evidence>
<keyword evidence="2 4" id="KW-0689">Ribosomal protein</keyword>
<comment type="similarity">
    <text evidence="1 4">Belongs to the bacterial ribosomal protein bL36 family.</text>
</comment>
<dbReference type="OrthoDB" id="10265903at2759"/>
<dbReference type="GO" id="GO:0006412">
    <property type="term" value="P:translation"/>
    <property type="evidence" value="ECO:0007669"/>
    <property type="project" value="InterPro"/>
</dbReference>
<dbReference type="PANTHER" id="PTHR18804:SF16">
    <property type="entry name" value="RIBOSOMAL PROTEIN"/>
    <property type="match status" value="1"/>
</dbReference>
<dbReference type="Pfam" id="PF00444">
    <property type="entry name" value="Ribosomal_L36"/>
    <property type="match status" value="1"/>
</dbReference>
<proteinExistence type="inferred from homology"/>
<evidence type="ECO:0000313" key="6">
    <source>
        <dbReference type="Proteomes" id="UP000799421"/>
    </source>
</evidence>
<dbReference type="InterPro" id="IPR052010">
    <property type="entry name" value="Ribosomal_LSU_bL36"/>
</dbReference>
<dbReference type="Proteomes" id="UP000799421">
    <property type="component" value="Unassembled WGS sequence"/>
</dbReference>
<evidence type="ECO:0000256" key="1">
    <source>
        <dbReference type="ARBA" id="ARBA00007645"/>
    </source>
</evidence>
<dbReference type="HAMAP" id="MF_00251">
    <property type="entry name" value="Ribosomal_bL36"/>
    <property type="match status" value="1"/>
</dbReference>
<dbReference type="EMBL" id="MU005961">
    <property type="protein sequence ID" value="KAF2863431.1"/>
    <property type="molecule type" value="Genomic_DNA"/>
</dbReference>
<accession>A0A6A7C7E2</accession>
<dbReference type="PANTHER" id="PTHR18804">
    <property type="entry name" value="RIBOSOMAL PROTEIN"/>
    <property type="match status" value="1"/>
</dbReference>
<dbReference type="GO" id="GO:0003735">
    <property type="term" value="F:structural constituent of ribosome"/>
    <property type="evidence" value="ECO:0007669"/>
    <property type="project" value="InterPro"/>
</dbReference>
<name>A0A6A7C7E2_9PEZI</name>
<dbReference type="GO" id="GO:0005840">
    <property type="term" value="C:ribosome"/>
    <property type="evidence" value="ECO:0007669"/>
    <property type="project" value="UniProtKB-KW"/>
</dbReference>
<evidence type="ECO:0000256" key="3">
    <source>
        <dbReference type="ARBA" id="ARBA00023274"/>
    </source>
</evidence>
<protein>
    <recommendedName>
        <fullName evidence="4">Ribosomal protein</fullName>
    </recommendedName>
</protein>
<sequence length="118" mass="13130">MLAARTAHHFLRSALSAARATYPAQLVNLRALFTVQAKRAFSSVLSATKRRTSLSNGACQVSGITRTVSNNLMGQIRGMKVRSSVKKLCDGCRSVRRRRSKRVYIICSKNPKHKQRQG</sequence>
<evidence type="ECO:0000256" key="4">
    <source>
        <dbReference type="RuleBase" id="RU000570"/>
    </source>
</evidence>
<gene>
    <name evidence="5" type="ORF">K470DRAFT_255133</name>
</gene>
<dbReference type="SUPFAM" id="SSF57840">
    <property type="entry name" value="Ribosomal protein L36"/>
    <property type="match status" value="1"/>
</dbReference>
<dbReference type="AlphaFoldDB" id="A0A6A7C7E2"/>
<evidence type="ECO:0000256" key="2">
    <source>
        <dbReference type="ARBA" id="ARBA00022980"/>
    </source>
</evidence>
<reference evidence="5" key="1">
    <citation type="journal article" date="2020" name="Stud. Mycol.">
        <title>101 Dothideomycetes genomes: a test case for predicting lifestyles and emergence of pathogens.</title>
        <authorList>
            <person name="Haridas S."/>
            <person name="Albert R."/>
            <person name="Binder M."/>
            <person name="Bloem J."/>
            <person name="Labutti K."/>
            <person name="Salamov A."/>
            <person name="Andreopoulos B."/>
            <person name="Baker S."/>
            <person name="Barry K."/>
            <person name="Bills G."/>
            <person name="Bluhm B."/>
            <person name="Cannon C."/>
            <person name="Castanera R."/>
            <person name="Culley D."/>
            <person name="Daum C."/>
            <person name="Ezra D."/>
            <person name="Gonzalez J."/>
            <person name="Henrissat B."/>
            <person name="Kuo A."/>
            <person name="Liang C."/>
            <person name="Lipzen A."/>
            <person name="Lutzoni F."/>
            <person name="Magnuson J."/>
            <person name="Mondo S."/>
            <person name="Nolan M."/>
            <person name="Ohm R."/>
            <person name="Pangilinan J."/>
            <person name="Park H.-J."/>
            <person name="Ramirez L."/>
            <person name="Alfaro M."/>
            <person name="Sun H."/>
            <person name="Tritt A."/>
            <person name="Yoshinaga Y."/>
            <person name="Zwiers L.-H."/>
            <person name="Turgeon B."/>
            <person name="Goodwin S."/>
            <person name="Spatafora J."/>
            <person name="Crous P."/>
            <person name="Grigoriev I."/>
        </authorList>
    </citation>
    <scope>NUCLEOTIDE SEQUENCE</scope>
    <source>
        <strain evidence="5">CBS 480.64</strain>
    </source>
</reference>
<dbReference type="NCBIfam" id="TIGR01022">
    <property type="entry name" value="rpmJ_bact"/>
    <property type="match status" value="1"/>
</dbReference>